<reference evidence="2" key="2">
    <citation type="submission" date="2023-06" db="EMBL/GenBank/DDBJ databases">
        <authorList>
            <consortium name="Lawrence Berkeley National Laboratory"/>
            <person name="Haridas S."/>
            <person name="Hensen N."/>
            <person name="Bonometti L."/>
            <person name="Westerberg I."/>
            <person name="Brannstrom I.O."/>
            <person name="Guillou S."/>
            <person name="Cros-Aarteil S."/>
            <person name="Calhoun S."/>
            <person name="Kuo A."/>
            <person name="Mondo S."/>
            <person name="Pangilinan J."/>
            <person name="Riley R."/>
            <person name="Labutti K."/>
            <person name="Andreopoulos B."/>
            <person name="Lipzen A."/>
            <person name="Chen C."/>
            <person name="Yanf M."/>
            <person name="Daum C."/>
            <person name="Ng V."/>
            <person name="Clum A."/>
            <person name="Steindorff A."/>
            <person name="Ohm R."/>
            <person name="Martin F."/>
            <person name="Silar P."/>
            <person name="Natvig D."/>
            <person name="Lalanne C."/>
            <person name="Gautier V."/>
            <person name="Ament-Velasquez S.L."/>
            <person name="Kruys A."/>
            <person name="Hutchinson M.I."/>
            <person name="Powell A.J."/>
            <person name="Barry K."/>
            <person name="Miller A.N."/>
            <person name="Grigoriev I.V."/>
            <person name="Debuchy R."/>
            <person name="Gladieux P."/>
            <person name="Thoren M.H."/>
            <person name="Johannesson H."/>
        </authorList>
    </citation>
    <scope>NUCLEOTIDE SEQUENCE</scope>
    <source>
        <strain evidence="2">CBS 168.71</strain>
    </source>
</reference>
<gene>
    <name evidence="2" type="ORF">B0H64DRAFT_228647</name>
</gene>
<dbReference type="PANTHER" id="PTHR42080:SF3">
    <property type="entry name" value="SRR1-LIKE DOMAIN-CONTAINING PROTEIN"/>
    <property type="match status" value="1"/>
</dbReference>
<dbReference type="AlphaFoldDB" id="A0AAE0LNY1"/>
<dbReference type="EMBL" id="JAUEPN010000007">
    <property type="protein sequence ID" value="KAK3292441.1"/>
    <property type="molecule type" value="Genomic_DNA"/>
</dbReference>
<dbReference type="Proteomes" id="UP001278766">
    <property type="component" value="Unassembled WGS sequence"/>
</dbReference>
<name>A0AAE0LNY1_9PEZI</name>
<dbReference type="PANTHER" id="PTHR42080">
    <property type="entry name" value="SRR1 DOMAIN-CONTAINING PROTEIN"/>
    <property type="match status" value="1"/>
</dbReference>
<feature type="domain" description="SRR1-like" evidence="1">
    <location>
        <begin position="200"/>
        <end position="331"/>
    </location>
</feature>
<accession>A0AAE0LNY1</accession>
<sequence>MSSSSESESESESDCGDEQRYRWYPFHVRFEVETGPPTSLDERREAQLEAHRFIQAKYDAGVPFITKDLLRDVVRQLEEDGNDTLSITGLNGVAVDYPIETGKENPHPMCGPGYICIMKKLVLEYRILERLLTVVDPKWFMPRRAYLPVKLSYIAEIRNRETDEVVSFAPPSDYATASRKFEQAKQSLEGSELFAQFKSTLASVTIPPGINKIVALGCSTMAWPNEARAMTSMTQHILALTIRDFLASGYATEAPGESRPEIKCYAQDPMYTPTDEQVLGEAGFTLVDDPRAFLEIDEASVVISVYPDIPVRQIVADIARPAVMIWNRPRDPDPEKTYTDPESPRVYRMLEEYIELPFPPDWSYEDIAIYVRKTTE</sequence>
<evidence type="ECO:0000259" key="1">
    <source>
        <dbReference type="Pfam" id="PF07985"/>
    </source>
</evidence>
<organism evidence="2 3">
    <name type="scientific">Chaetomium fimeti</name>
    <dbReference type="NCBI Taxonomy" id="1854472"/>
    <lineage>
        <taxon>Eukaryota</taxon>
        <taxon>Fungi</taxon>
        <taxon>Dikarya</taxon>
        <taxon>Ascomycota</taxon>
        <taxon>Pezizomycotina</taxon>
        <taxon>Sordariomycetes</taxon>
        <taxon>Sordariomycetidae</taxon>
        <taxon>Sordariales</taxon>
        <taxon>Chaetomiaceae</taxon>
        <taxon>Chaetomium</taxon>
    </lineage>
</organism>
<protein>
    <recommendedName>
        <fullName evidence="1">SRR1-like domain-containing protein</fullName>
    </recommendedName>
</protein>
<dbReference type="GeneID" id="87836637"/>
<dbReference type="InterPro" id="IPR012942">
    <property type="entry name" value="SRR1-like"/>
</dbReference>
<evidence type="ECO:0000313" key="2">
    <source>
        <dbReference type="EMBL" id="KAK3292441.1"/>
    </source>
</evidence>
<proteinExistence type="predicted"/>
<keyword evidence="3" id="KW-1185">Reference proteome</keyword>
<dbReference type="Pfam" id="PF07985">
    <property type="entry name" value="SRR1"/>
    <property type="match status" value="1"/>
</dbReference>
<comment type="caution">
    <text evidence="2">The sequence shown here is derived from an EMBL/GenBank/DDBJ whole genome shotgun (WGS) entry which is preliminary data.</text>
</comment>
<reference evidence="2" key="1">
    <citation type="journal article" date="2023" name="Mol. Phylogenet. Evol.">
        <title>Genome-scale phylogeny and comparative genomics of the fungal order Sordariales.</title>
        <authorList>
            <person name="Hensen N."/>
            <person name="Bonometti L."/>
            <person name="Westerberg I."/>
            <person name="Brannstrom I.O."/>
            <person name="Guillou S."/>
            <person name="Cros-Aarteil S."/>
            <person name="Calhoun S."/>
            <person name="Haridas S."/>
            <person name="Kuo A."/>
            <person name="Mondo S."/>
            <person name="Pangilinan J."/>
            <person name="Riley R."/>
            <person name="LaButti K."/>
            <person name="Andreopoulos B."/>
            <person name="Lipzen A."/>
            <person name="Chen C."/>
            <person name="Yan M."/>
            <person name="Daum C."/>
            <person name="Ng V."/>
            <person name="Clum A."/>
            <person name="Steindorff A."/>
            <person name="Ohm R.A."/>
            <person name="Martin F."/>
            <person name="Silar P."/>
            <person name="Natvig D.O."/>
            <person name="Lalanne C."/>
            <person name="Gautier V."/>
            <person name="Ament-Velasquez S.L."/>
            <person name="Kruys A."/>
            <person name="Hutchinson M.I."/>
            <person name="Powell A.J."/>
            <person name="Barry K."/>
            <person name="Miller A.N."/>
            <person name="Grigoriev I.V."/>
            <person name="Debuchy R."/>
            <person name="Gladieux P."/>
            <person name="Hiltunen Thoren M."/>
            <person name="Johannesson H."/>
        </authorList>
    </citation>
    <scope>NUCLEOTIDE SEQUENCE</scope>
    <source>
        <strain evidence="2">CBS 168.71</strain>
    </source>
</reference>
<dbReference type="RefSeq" id="XP_062655955.1">
    <property type="nucleotide sequence ID" value="XM_062799689.1"/>
</dbReference>
<evidence type="ECO:0000313" key="3">
    <source>
        <dbReference type="Proteomes" id="UP001278766"/>
    </source>
</evidence>